<reference evidence="1 2" key="1">
    <citation type="submission" date="2013-03" db="EMBL/GenBank/DDBJ databases">
        <title>The Genome Sequence of Enterococcus dispar ATCC_51266 (Illumina only assembly).</title>
        <authorList>
            <consortium name="The Broad Institute Genomics Platform"/>
            <consortium name="The Broad Institute Genome Sequencing Center for Infectious Disease"/>
            <person name="Earl A."/>
            <person name="Russ C."/>
            <person name="Gilmore M."/>
            <person name="Surin D."/>
            <person name="Walker B."/>
            <person name="Young S."/>
            <person name="Zeng Q."/>
            <person name="Gargeya S."/>
            <person name="Fitzgerald M."/>
            <person name="Haas B."/>
            <person name="Abouelleil A."/>
            <person name="Allen A.W."/>
            <person name="Alvarado L."/>
            <person name="Arachchi H.M."/>
            <person name="Berlin A.M."/>
            <person name="Chapman S.B."/>
            <person name="Gainer-Dewar J."/>
            <person name="Goldberg J."/>
            <person name="Griggs A."/>
            <person name="Gujja S."/>
            <person name="Hansen M."/>
            <person name="Howarth C."/>
            <person name="Imamovic A."/>
            <person name="Ireland A."/>
            <person name="Larimer J."/>
            <person name="McCowan C."/>
            <person name="Murphy C."/>
            <person name="Pearson M."/>
            <person name="Poon T.W."/>
            <person name="Priest M."/>
            <person name="Roberts A."/>
            <person name="Saif S."/>
            <person name="Shea T."/>
            <person name="Sisk P."/>
            <person name="Sykes S."/>
            <person name="Wortman J."/>
            <person name="Nusbaum C."/>
            <person name="Birren B."/>
        </authorList>
    </citation>
    <scope>NUCLEOTIDE SEQUENCE [LARGE SCALE GENOMIC DNA]</scope>
    <source>
        <strain evidence="1 2">ATCC 51266</strain>
    </source>
</reference>
<dbReference type="eggNOG" id="ENOG5033354">
    <property type="taxonomic scope" value="Bacteria"/>
</dbReference>
<dbReference type="OrthoDB" id="1649489at2"/>
<dbReference type="AlphaFoldDB" id="S1P3V7"/>
<protein>
    <submittedName>
        <fullName evidence="1">Uncharacterized protein</fullName>
    </submittedName>
</protein>
<evidence type="ECO:0000313" key="1">
    <source>
        <dbReference type="EMBL" id="EOT41290.1"/>
    </source>
</evidence>
<organism evidence="1 2">
    <name type="scientific">Enterococcus dispar ATCC 51266</name>
    <dbReference type="NCBI Taxonomy" id="1139219"/>
    <lineage>
        <taxon>Bacteria</taxon>
        <taxon>Bacillati</taxon>
        <taxon>Bacillota</taxon>
        <taxon>Bacilli</taxon>
        <taxon>Lactobacillales</taxon>
        <taxon>Enterococcaceae</taxon>
        <taxon>Enterococcus</taxon>
    </lineage>
</organism>
<name>S1P3V7_9ENTE</name>
<dbReference type="EMBL" id="AHYR01000005">
    <property type="protein sequence ID" value="EOT41290.1"/>
    <property type="molecule type" value="Genomic_DNA"/>
</dbReference>
<evidence type="ECO:0000313" key="2">
    <source>
        <dbReference type="Proteomes" id="UP000014127"/>
    </source>
</evidence>
<accession>S1P3V7</accession>
<gene>
    <name evidence="1" type="ORF">OMK_01461</name>
</gene>
<dbReference type="PATRIC" id="fig|1139219.3.peg.1423"/>
<sequence>MYLVELQQGDRRHTVGLFREKKEAKEWIEALPYVRKESEVFGGQEFVTYTMNYEDLPLYEEIVWKGSRYPFTKYMFTPDDGRIELFIWDKLPIIGEVEGRVEGMTQVDTYLIPNEETESYITAREEVRNAITMHYEKIEKHVEAGGVGSQDGEYLIVEDGPFVHLDASTIQQWQEKSTVEYFIKQIES</sequence>
<comment type="caution">
    <text evidence="1">The sequence shown here is derived from an EMBL/GenBank/DDBJ whole genome shotgun (WGS) entry which is preliminary data.</text>
</comment>
<proteinExistence type="predicted"/>
<dbReference type="Proteomes" id="UP000014127">
    <property type="component" value="Unassembled WGS sequence"/>
</dbReference>
<dbReference type="HOGENOM" id="CLU_120408_1_0_9"/>
<keyword evidence="2" id="KW-1185">Reference proteome</keyword>
<dbReference type="RefSeq" id="WP_016172633.1">
    <property type="nucleotide sequence ID" value="NZ_ASWK01000001.1"/>
</dbReference>